<feature type="repeat" description="WD" evidence="5">
    <location>
        <begin position="337"/>
        <end position="378"/>
    </location>
</feature>
<dbReference type="STRING" id="933852.A0A0C3AI83"/>
<dbReference type="EMBL" id="KN824324">
    <property type="protein sequence ID" value="KIM24370.1"/>
    <property type="molecule type" value="Genomic_DNA"/>
</dbReference>
<dbReference type="PANTHER" id="PTHR19857">
    <property type="entry name" value="MITOCHONDRIAL DIVISION PROTEIN 1-RELATED"/>
    <property type="match status" value="1"/>
</dbReference>
<dbReference type="InterPro" id="IPR036322">
    <property type="entry name" value="WD40_repeat_dom_sf"/>
</dbReference>
<keyword evidence="7" id="KW-1185">Reference proteome</keyword>
<evidence type="ECO:0000313" key="7">
    <source>
        <dbReference type="Proteomes" id="UP000054097"/>
    </source>
</evidence>
<accession>A0A0C3AI83</accession>
<evidence type="ECO:0000256" key="5">
    <source>
        <dbReference type="PROSITE-ProRule" id="PRU00221"/>
    </source>
</evidence>
<dbReference type="GO" id="GO:0000502">
    <property type="term" value="C:proteasome complex"/>
    <property type="evidence" value="ECO:0007669"/>
    <property type="project" value="UniProtKB-KW"/>
</dbReference>
<comment type="similarity">
    <text evidence="4">Belongs to the WD repeat PAAF1/RPN14 family.</text>
</comment>
<protein>
    <recommendedName>
        <fullName evidence="8">Anaphase-promoting complex subunit 4 WD40 domain-containing protein</fullName>
    </recommendedName>
</protein>
<reference evidence="6 7" key="1">
    <citation type="submission" date="2014-04" db="EMBL/GenBank/DDBJ databases">
        <authorList>
            <consortium name="DOE Joint Genome Institute"/>
            <person name="Kuo A."/>
            <person name="Zuccaro A."/>
            <person name="Kohler A."/>
            <person name="Nagy L.G."/>
            <person name="Floudas D."/>
            <person name="Copeland A."/>
            <person name="Barry K.W."/>
            <person name="Cichocki N."/>
            <person name="Veneault-Fourrey C."/>
            <person name="LaButti K."/>
            <person name="Lindquist E.A."/>
            <person name="Lipzen A."/>
            <person name="Lundell T."/>
            <person name="Morin E."/>
            <person name="Murat C."/>
            <person name="Sun H."/>
            <person name="Tunlid A."/>
            <person name="Henrissat B."/>
            <person name="Grigoriev I.V."/>
            <person name="Hibbett D.S."/>
            <person name="Martin F."/>
            <person name="Nordberg H.P."/>
            <person name="Cantor M.N."/>
            <person name="Hua S.X."/>
        </authorList>
    </citation>
    <scope>NUCLEOTIDE SEQUENCE [LARGE SCALE GENOMIC DNA]</scope>
    <source>
        <strain evidence="6 7">MAFF 305830</strain>
    </source>
</reference>
<keyword evidence="2" id="KW-0677">Repeat</keyword>
<keyword evidence="3" id="KW-0647">Proteasome</keyword>
<dbReference type="SUPFAM" id="SSF50978">
    <property type="entry name" value="WD40 repeat-like"/>
    <property type="match status" value="1"/>
</dbReference>
<dbReference type="InterPro" id="IPR015943">
    <property type="entry name" value="WD40/YVTN_repeat-like_dom_sf"/>
</dbReference>
<evidence type="ECO:0000256" key="4">
    <source>
        <dbReference type="ARBA" id="ARBA00038321"/>
    </source>
</evidence>
<dbReference type="Pfam" id="PF00400">
    <property type="entry name" value="WD40"/>
    <property type="match status" value="3"/>
</dbReference>
<evidence type="ECO:0000256" key="1">
    <source>
        <dbReference type="ARBA" id="ARBA00022574"/>
    </source>
</evidence>
<dbReference type="HOGENOM" id="CLU_037051_3_0_1"/>
<gene>
    <name evidence="6" type="ORF">M408DRAFT_233064</name>
</gene>
<sequence length="485" mass="51122">MASSQTTPAAPNNATQVVILPRITVQHDISTVIADVRDGTVADGWEDVWVSCYQEGKQSVHGKVTISRANTGVTFESRDGIAWHGTSTAEFRVACPALGIPAKPIRLPKHVYTLSDPQKPKKITAFDVSPDGRLYATGHDDGSIFITYTGLGSTSSSASPTSTRRIGTPHLSTTLSLAFFPSSTVLLSTSSDLSLRIHDANLSVADTTTSHPLNTVRTLQAHTAGVTAAAIVERGRNVLSFSRDATARLWDVGGTKEIVGRRWRAPRGSPVLCGCIGEAWREGSVPGDGTTGVTLDGEVGTAGKVVFVGLQNGTVRGYELATGHARFFSSGVDPSLTNSKTAPVDSICYSSETGVLVAGRRDGIVMLWNLNASPRSTANGTNQDDELDWTPTLVFKRNGAGIEGLAFGPVPTSDELPTGPLPSIIIGAEDGAVCRVGLDADGKPVLIEEFIGVEAGDGIRVVKALVVDERNTIWSAGDDGCVRRY</sequence>
<dbReference type="InterPro" id="IPR001680">
    <property type="entry name" value="WD40_rpt"/>
</dbReference>
<dbReference type="Proteomes" id="UP000054097">
    <property type="component" value="Unassembled WGS sequence"/>
</dbReference>
<dbReference type="Gene3D" id="2.130.10.10">
    <property type="entry name" value="YVTN repeat-like/Quinoprotein amine dehydrogenase"/>
    <property type="match status" value="2"/>
</dbReference>
<dbReference type="InterPro" id="IPR019775">
    <property type="entry name" value="WD40_repeat_CS"/>
</dbReference>
<dbReference type="PANTHER" id="PTHR19857:SF19">
    <property type="entry name" value="26S PROTEASOME REGULATORY SUBUNIT RPN14"/>
    <property type="match status" value="1"/>
</dbReference>
<dbReference type="PROSITE" id="PS50294">
    <property type="entry name" value="WD_REPEATS_REGION"/>
    <property type="match status" value="1"/>
</dbReference>
<organism evidence="6 7">
    <name type="scientific">Serendipita vermifera MAFF 305830</name>
    <dbReference type="NCBI Taxonomy" id="933852"/>
    <lineage>
        <taxon>Eukaryota</taxon>
        <taxon>Fungi</taxon>
        <taxon>Dikarya</taxon>
        <taxon>Basidiomycota</taxon>
        <taxon>Agaricomycotina</taxon>
        <taxon>Agaricomycetes</taxon>
        <taxon>Sebacinales</taxon>
        <taxon>Serendipitaceae</taxon>
        <taxon>Serendipita</taxon>
    </lineage>
</organism>
<dbReference type="OrthoDB" id="10257301at2759"/>
<evidence type="ECO:0008006" key="8">
    <source>
        <dbReference type="Google" id="ProtNLM"/>
    </source>
</evidence>
<feature type="repeat" description="WD" evidence="5">
    <location>
        <begin position="219"/>
        <end position="252"/>
    </location>
</feature>
<evidence type="ECO:0000256" key="2">
    <source>
        <dbReference type="ARBA" id="ARBA00022737"/>
    </source>
</evidence>
<evidence type="ECO:0000313" key="6">
    <source>
        <dbReference type="EMBL" id="KIM24370.1"/>
    </source>
</evidence>
<dbReference type="SMART" id="SM00320">
    <property type="entry name" value="WD40"/>
    <property type="match status" value="4"/>
</dbReference>
<reference evidence="7" key="2">
    <citation type="submission" date="2015-01" db="EMBL/GenBank/DDBJ databases">
        <title>Evolutionary Origins and Diversification of the Mycorrhizal Mutualists.</title>
        <authorList>
            <consortium name="DOE Joint Genome Institute"/>
            <consortium name="Mycorrhizal Genomics Consortium"/>
            <person name="Kohler A."/>
            <person name="Kuo A."/>
            <person name="Nagy L.G."/>
            <person name="Floudas D."/>
            <person name="Copeland A."/>
            <person name="Barry K.W."/>
            <person name="Cichocki N."/>
            <person name="Veneault-Fourrey C."/>
            <person name="LaButti K."/>
            <person name="Lindquist E.A."/>
            <person name="Lipzen A."/>
            <person name="Lundell T."/>
            <person name="Morin E."/>
            <person name="Murat C."/>
            <person name="Riley R."/>
            <person name="Ohm R."/>
            <person name="Sun H."/>
            <person name="Tunlid A."/>
            <person name="Henrissat B."/>
            <person name="Grigoriev I.V."/>
            <person name="Hibbett D.S."/>
            <person name="Martin F."/>
        </authorList>
    </citation>
    <scope>NUCLEOTIDE SEQUENCE [LARGE SCALE GENOMIC DNA]</scope>
    <source>
        <strain evidence="7">MAFF 305830</strain>
    </source>
</reference>
<dbReference type="AlphaFoldDB" id="A0A0C3AI83"/>
<proteinExistence type="inferred from homology"/>
<dbReference type="PROSITE" id="PS50082">
    <property type="entry name" value="WD_REPEATS_2"/>
    <property type="match status" value="2"/>
</dbReference>
<evidence type="ECO:0000256" key="3">
    <source>
        <dbReference type="ARBA" id="ARBA00022942"/>
    </source>
</evidence>
<name>A0A0C3AI83_SERVB</name>
<dbReference type="InterPro" id="IPR051179">
    <property type="entry name" value="WD_repeat_multifunction"/>
</dbReference>
<keyword evidence="1 5" id="KW-0853">WD repeat</keyword>
<dbReference type="PROSITE" id="PS00678">
    <property type="entry name" value="WD_REPEATS_1"/>
    <property type="match status" value="1"/>
</dbReference>